<dbReference type="AlphaFoldDB" id="A0A327Q4R8"/>
<proteinExistence type="predicted"/>
<sequence>MQTILGANGVIGYELAKALKDYTNDIRLVSRAPKPVNESDQLFSADLLNYEQTCDAVRGSEIVYLTIGLPYKSSVWEAQWPVIMQNVINACIKSSAKLVFFDNVYAYGKVKGEMTENTPMRPVSRKGVVRKRLTEMLIHEIERNTIPVIIARSADFYGPRNTNSVANLIFDNLVKGKTPQWLGSTEFVHSFTYTPDAGQATAILGNTPSAYNQTWHLPTDAQQLTMQAFISTACEVLAKEPKTSIIAPWMMTLGGLFNSTIRESKEMMYQYDAPYFFDSSKFQQAFNFVPTSYQKGIVNTIQYLKNKKS</sequence>
<feature type="domain" description="NAD-dependent epimerase/dehydratase" evidence="1">
    <location>
        <begin position="4"/>
        <end position="207"/>
    </location>
</feature>
<organism evidence="2 3">
    <name type="scientific">Chitinophaga skermanii</name>
    <dbReference type="NCBI Taxonomy" id="331697"/>
    <lineage>
        <taxon>Bacteria</taxon>
        <taxon>Pseudomonadati</taxon>
        <taxon>Bacteroidota</taxon>
        <taxon>Chitinophagia</taxon>
        <taxon>Chitinophagales</taxon>
        <taxon>Chitinophagaceae</taxon>
        <taxon>Chitinophaga</taxon>
    </lineage>
</organism>
<dbReference type="InterPro" id="IPR036291">
    <property type="entry name" value="NAD(P)-bd_dom_sf"/>
</dbReference>
<accession>A0A327Q4R8</accession>
<protein>
    <submittedName>
        <fullName evidence="2">Nucleoside-diphosphate-sugar epimerase</fullName>
    </submittedName>
</protein>
<comment type="caution">
    <text evidence="2">The sequence shown here is derived from an EMBL/GenBank/DDBJ whole genome shotgun (WGS) entry which is preliminary data.</text>
</comment>
<evidence type="ECO:0000313" key="2">
    <source>
        <dbReference type="EMBL" id="RAI99380.1"/>
    </source>
</evidence>
<dbReference type="InterPro" id="IPR050177">
    <property type="entry name" value="Lipid_A_modif_metabolic_enz"/>
</dbReference>
<evidence type="ECO:0000313" key="3">
    <source>
        <dbReference type="Proteomes" id="UP000249547"/>
    </source>
</evidence>
<evidence type="ECO:0000259" key="1">
    <source>
        <dbReference type="Pfam" id="PF01370"/>
    </source>
</evidence>
<dbReference type="Proteomes" id="UP000249547">
    <property type="component" value="Unassembled WGS sequence"/>
</dbReference>
<gene>
    <name evidence="2" type="ORF">LX64_04511</name>
</gene>
<dbReference type="PANTHER" id="PTHR43245">
    <property type="entry name" value="BIFUNCTIONAL POLYMYXIN RESISTANCE PROTEIN ARNA"/>
    <property type="match status" value="1"/>
</dbReference>
<dbReference type="EMBL" id="QLLL01000010">
    <property type="protein sequence ID" value="RAI99380.1"/>
    <property type="molecule type" value="Genomic_DNA"/>
</dbReference>
<keyword evidence="3" id="KW-1185">Reference proteome</keyword>
<dbReference type="RefSeq" id="WP_111599905.1">
    <property type="nucleotide sequence ID" value="NZ_QLLL01000010.1"/>
</dbReference>
<dbReference type="Pfam" id="PF01370">
    <property type="entry name" value="Epimerase"/>
    <property type="match status" value="1"/>
</dbReference>
<dbReference type="OrthoDB" id="112777at2"/>
<name>A0A327Q4R8_9BACT</name>
<reference evidence="2 3" key="1">
    <citation type="submission" date="2018-06" db="EMBL/GenBank/DDBJ databases">
        <title>Genomic Encyclopedia of Archaeal and Bacterial Type Strains, Phase II (KMG-II): from individual species to whole genera.</title>
        <authorList>
            <person name="Goeker M."/>
        </authorList>
    </citation>
    <scope>NUCLEOTIDE SEQUENCE [LARGE SCALE GENOMIC DNA]</scope>
    <source>
        <strain evidence="2 3">DSM 23857</strain>
    </source>
</reference>
<dbReference type="InterPro" id="IPR001509">
    <property type="entry name" value="Epimerase_deHydtase"/>
</dbReference>
<dbReference type="Gene3D" id="3.40.50.720">
    <property type="entry name" value="NAD(P)-binding Rossmann-like Domain"/>
    <property type="match status" value="1"/>
</dbReference>
<dbReference type="PANTHER" id="PTHR43245:SF13">
    <property type="entry name" value="UDP-D-APIOSE_UDP-D-XYLOSE SYNTHASE 2"/>
    <property type="match status" value="1"/>
</dbReference>
<dbReference type="SUPFAM" id="SSF51735">
    <property type="entry name" value="NAD(P)-binding Rossmann-fold domains"/>
    <property type="match status" value="1"/>
</dbReference>